<proteinExistence type="predicted"/>
<gene>
    <name evidence="1" type="ORF">SAC06_04275</name>
</gene>
<evidence type="ECO:0000313" key="1">
    <source>
        <dbReference type="EMBL" id="XBW08778.1"/>
    </source>
</evidence>
<dbReference type="EMBL" id="CP138335">
    <property type="protein sequence ID" value="XBW08778.1"/>
    <property type="molecule type" value="Genomic_DNA"/>
</dbReference>
<organism evidence="1">
    <name type="scientific">Scrofimicrobium appendicitidis</name>
    <dbReference type="NCBI Taxonomy" id="3079930"/>
    <lineage>
        <taxon>Bacteria</taxon>
        <taxon>Bacillati</taxon>
        <taxon>Actinomycetota</taxon>
        <taxon>Actinomycetes</taxon>
        <taxon>Actinomycetales</taxon>
        <taxon>Actinomycetaceae</taxon>
        <taxon>Scrofimicrobium</taxon>
    </lineage>
</organism>
<dbReference type="KEGG" id="sapp:SAC06_04275"/>
<name>A0AAU7V9K2_9ACTO</name>
<reference evidence="1" key="1">
    <citation type="submission" date="2023-11" db="EMBL/GenBank/DDBJ databases">
        <title>Scrofimicrobium hongkongense sp. nov., isolated from a patient with peritonitis.</title>
        <authorList>
            <person name="Lao H.Y."/>
            <person name="Wong A.Y.P."/>
            <person name="Ng T.L."/>
            <person name="Wong R.Y.L."/>
            <person name="Yau M.C.Y."/>
            <person name="Lam J.Y.W."/>
            <person name="Siu G.K.H."/>
        </authorList>
    </citation>
    <scope>NUCLEOTIDE SEQUENCE</scope>
    <source>
        <strain evidence="1">R131</strain>
    </source>
</reference>
<protein>
    <submittedName>
        <fullName evidence="1">Uncharacterized protein</fullName>
    </submittedName>
</protein>
<sequence>MGVLARRDDVWLRVAEGRFLVFIDVDAVGEVGGEDLVGRVFQPAPVGGGLGEFVGSGGEALVECRLDLLGEADVPGLVDRDVGVAVSDELLDDGNGDCTARALGFAGASASVGVVGVLGALLVHGELAS</sequence>
<dbReference type="AlphaFoldDB" id="A0AAU7V9K2"/>
<accession>A0AAU7V9K2</accession>